<dbReference type="Proteomes" id="UP000250078">
    <property type="component" value="Unassembled WGS sequence"/>
</dbReference>
<keyword evidence="2" id="KW-1185">Reference proteome</keyword>
<organism evidence="1 2">
    <name type="scientific">Cenococcum geophilum 1.58</name>
    <dbReference type="NCBI Taxonomy" id="794803"/>
    <lineage>
        <taxon>Eukaryota</taxon>
        <taxon>Fungi</taxon>
        <taxon>Dikarya</taxon>
        <taxon>Ascomycota</taxon>
        <taxon>Pezizomycotina</taxon>
        <taxon>Dothideomycetes</taxon>
        <taxon>Pleosporomycetidae</taxon>
        <taxon>Gloniales</taxon>
        <taxon>Gloniaceae</taxon>
        <taxon>Cenococcum</taxon>
    </lineage>
</organism>
<dbReference type="EMBL" id="KV748309">
    <property type="protein sequence ID" value="OCK86560.1"/>
    <property type="molecule type" value="Genomic_DNA"/>
</dbReference>
<proteinExistence type="predicted"/>
<protein>
    <submittedName>
        <fullName evidence="1">Uncharacterized protein</fullName>
    </submittedName>
</protein>
<sequence length="161" mass="18157">MLKLLLDRFQRSTFQHCFLINILQYSRRGSMVVVMFCVGDPAEPRLATCSGFGEMPFWHENGLPDRALMACINSSSPIAWPPWLLPLPPPSPRTPSIESKTGCALTASPLRPPTPPKSPATTPPRLKLVCPYPWIPLTKRPSITRISVHWPTLRWSTPYNR</sequence>
<evidence type="ECO:0000313" key="2">
    <source>
        <dbReference type="Proteomes" id="UP000250078"/>
    </source>
</evidence>
<accession>A0ACC8EK07</accession>
<gene>
    <name evidence="1" type="ORF">K441DRAFT_52105</name>
</gene>
<reference evidence="1 2" key="1">
    <citation type="journal article" date="2016" name="Nat. Commun.">
        <title>Ectomycorrhizal ecology is imprinted in the genome of the dominant symbiotic fungus Cenococcum geophilum.</title>
        <authorList>
            <consortium name="DOE Joint Genome Institute"/>
            <person name="Peter M."/>
            <person name="Kohler A."/>
            <person name="Ohm R.A."/>
            <person name="Kuo A."/>
            <person name="Krutzmann J."/>
            <person name="Morin E."/>
            <person name="Arend M."/>
            <person name="Barry K.W."/>
            <person name="Binder M."/>
            <person name="Choi C."/>
            <person name="Clum A."/>
            <person name="Copeland A."/>
            <person name="Grisel N."/>
            <person name="Haridas S."/>
            <person name="Kipfer T."/>
            <person name="LaButti K."/>
            <person name="Lindquist E."/>
            <person name="Lipzen A."/>
            <person name="Maire R."/>
            <person name="Meier B."/>
            <person name="Mihaltcheva S."/>
            <person name="Molinier V."/>
            <person name="Murat C."/>
            <person name="Poggeler S."/>
            <person name="Quandt C.A."/>
            <person name="Sperisen C."/>
            <person name="Tritt A."/>
            <person name="Tisserant E."/>
            <person name="Crous P.W."/>
            <person name="Henrissat B."/>
            <person name="Nehls U."/>
            <person name="Egli S."/>
            <person name="Spatafora J.W."/>
            <person name="Grigoriev I.V."/>
            <person name="Martin F.M."/>
        </authorList>
    </citation>
    <scope>NUCLEOTIDE SEQUENCE [LARGE SCALE GENOMIC DNA]</scope>
    <source>
        <strain evidence="1 2">1.58</strain>
    </source>
</reference>
<evidence type="ECO:0000313" key="1">
    <source>
        <dbReference type="EMBL" id="OCK86560.1"/>
    </source>
</evidence>
<name>A0ACC8EK07_9PEZI</name>